<dbReference type="Gene3D" id="2.60.120.740">
    <property type="match status" value="1"/>
</dbReference>
<protein>
    <recommendedName>
        <fullName evidence="1">SUEL-type lectin domain-containing protein</fullName>
    </recommendedName>
</protein>
<sequence length="101" mass="11246">MAETICEGGRFDISCPDGKTIDVVEASYGRHDRETCFSSTAKDFDCHYVHSLASVRHLCQGKPSCRSSVTNGIIVGFNGNPKLDDPCYGTRKYLQLTYYCH</sequence>
<dbReference type="InterPro" id="IPR000922">
    <property type="entry name" value="Lectin_gal-bd_dom"/>
</dbReference>
<dbReference type="PANTHER" id="PTHR46780">
    <property type="entry name" value="PROTEIN EVA-1"/>
    <property type="match status" value="1"/>
</dbReference>
<proteinExistence type="predicted"/>
<feature type="domain" description="SUEL-type lectin" evidence="1">
    <location>
        <begin position="5"/>
        <end position="101"/>
    </location>
</feature>
<accession>A0A9X0DAX0</accession>
<name>A0A9X0DAX0_9CNID</name>
<dbReference type="OrthoDB" id="5988701at2759"/>
<dbReference type="Proteomes" id="UP001163046">
    <property type="component" value="Unassembled WGS sequence"/>
</dbReference>
<reference evidence="2" key="1">
    <citation type="submission" date="2023-01" db="EMBL/GenBank/DDBJ databases">
        <title>Genome assembly of the deep-sea coral Lophelia pertusa.</title>
        <authorList>
            <person name="Herrera S."/>
            <person name="Cordes E."/>
        </authorList>
    </citation>
    <scope>NUCLEOTIDE SEQUENCE</scope>
    <source>
        <strain evidence="2">USNM1676648</strain>
        <tissue evidence="2">Polyp</tissue>
    </source>
</reference>
<organism evidence="2 3">
    <name type="scientific">Desmophyllum pertusum</name>
    <dbReference type="NCBI Taxonomy" id="174260"/>
    <lineage>
        <taxon>Eukaryota</taxon>
        <taxon>Metazoa</taxon>
        <taxon>Cnidaria</taxon>
        <taxon>Anthozoa</taxon>
        <taxon>Hexacorallia</taxon>
        <taxon>Scleractinia</taxon>
        <taxon>Caryophylliina</taxon>
        <taxon>Caryophylliidae</taxon>
        <taxon>Desmophyllum</taxon>
    </lineage>
</organism>
<dbReference type="EMBL" id="MU825397">
    <property type="protein sequence ID" value="KAJ7393807.1"/>
    <property type="molecule type" value="Genomic_DNA"/>
</dbReference>
<gene>
    <name evidence="2" type="ORF">OS493_003471</name>
</gene>
<evidence type="ECO:0000313" key="3">
    <source>
        <dbReference type="Proteomes" id="UP001163046"/>
    </source>
</evidence>
<dbReference type="Pfam" id="PF02140">
    <property type="entry name" value="SUEL_Lectin"/>
    <property type="match status" value="1"/>
</dbReference>
<dbReference type="GO" id="GO:0030246">
    <property type="term" value="F:carbohydrate binding"/>
    <property type="evidence" value="ECO:0007669"/>
    <property type="project" value="InterPro"/>
</dbReference>
<keyword evidence="3" id="KW-1185">Reference proteome</keyword>
<evidence type="ECO:0000313" key="2">
    <source>
        <dbReference type="EMBL" id="KAJ7393807.1"/>
    </source>
</evidence>
<dbReference type="AlphaFoldDB" id="A0A9X0DAX0"/>
<dbReference type="InterPro" id="IPR043159">
    <property type="entry name" value="Lectin_gal-bd_sf"/>
</dbReference>
<comment type="caution">
    <text evidence="2">The sequence shown here is derived from an EMBL/GenBank/DDBJ whole genome shotgun (WGS) entry which is preliminary data.</text>
</comment>
<dbReference type="PROSITE" id="PS50228">
    <property type="entry name" value="SUEL_LECTIN"/>
    <property type="match status" value="1"/>
</dbReference>
<evidence type="ECO:0000259" key="1">
    <source>
        <dbReference type="PROSITE" id="PS50228"/>
    </source>
</evidence>